<reference evidence="1 2" key="1">
    <citation type="submission" date="2015-05" db="EMBL/GenBank/DDBJ databases">
        <title>A genomic and transcriptomic approach to investigate the blue pigment phenotype in Pseudomonas fluorescens.</title>
        <authorList>
            <person name="Andreani N.A."/>
            <person name="Cardazzo B."/>
        </authorList>
    </citation>
    <scope>NUCLEOTIDE SEQUENCE [LARGE SCALE GENOMIC DNA]</scope>
    <source>
        <strain evidence="1 2">Ps_22</strain>
    </source>
</reference>
<dbReference type="EMBL" id="LCYA01000019">
    <property type="protein sequence ID" value="KWV89723.1"/>
    <property type="molecule type" value="Genomic_DNA"/>
</dbReference>
<proteinExistence type="predicted"/>
<accession>A0A109LL90</accession>
<organism evidence="1 2">
    <name type="scientific">Pseudomonas fluorescens</name>
    <dbReference type="NCBI Taxonomy" id="294"/>
    <lineage>
        <taxon>Bacteria</taxon>
        <taxon>Pseudomonadati</taxon>
        <taxon>Pseudomonadota</taxon>
        <taxon>Gammaproteobacteria</taxon>
        <taxon>Pseudomonadales</taxon>
        <taxon>Pseudomonadaceae</taxon>
        <taxon>Pseudomonas</taxon>
    </lineage>
</organism>
<protein>
    <submittedName>
        <fullName evidence="1">Uncharacterized protein</fullName>
    </submittedName>
</protein>
<name>A0A109LL90_PSEFL</name>
<dbReference type="AlphaFoldDB" id="A0A109LL90"/>
<sequence length="595" mass="65192">MVSSAGSVSPFASFIVALVKQPQTTIDTIAKSVLSAIKPSAGWVQSKQLSLPGNSHTSEELAFHLIERRLTSWAGGNNVKDRLNHLIAFFMLDDYIAVYVSDSDLKAYLHESLSLDEIPNLSPVDEAVLISAFIQGNALRTLWLGGTHRNVPVKPNSKILSGESLGDAIDPFGDNTFIAGAVRSTAAGVSLKRSGVWFGPKKNWADFSDTANGLLTTLKASHSKAPNDTTIHIGLANSVSSFNKVGQIYWIEWTDPETVKGARQAKKISKLRSAYEMRLTSSQPKAVDIELEVVCRNTGATQVFELKPSIKKRKVCVKILPSKIAPEFSYWVTEVERDAEVLRLLYADGHTVVYATLCLPPVVDRKFDMEFLDFAPSGFNYDVTMEKPPGTPPPLHKIYDINDISLFKWIANEGLAQMGLQSPSPGTCWLYCDDRSKEVADFIHVHKPTSGTPLVTIIHAKGANSASNTRQVSPGAYELVTAQAIKNLKRISARSIISDVQAILKKSTDRVWDQPWRVDLQSSAAAKSDLEVALTSMTQDCDYQVIIVQPHALKSQFHSTGKKNIGALQLHTLLLGAEALAHSVSAKFRVISDNR</sequence>
<gene>
    <name evidence="1" type="ORF">PFLmoz3_00621</name>
</gene>
<comment type="caution">
    <text evidence="1">The sequence shown here is derived from an EMBL/GenBank/DDBJ whole genome shotgun (WGS) entry which is preliminary data.</text>
</comment>
<evidence type="ECO:0000313" key="2">
    <source>
        <dbReference type="Proteomes" id="UP000061348"/>
    </source>
</evidence>
<dbReference type="RefSeq" id="WP_060763656.1">
    <property type="nucleotide sequence ID" value="NZ_LCYA01000019.1"/>
</dbReference>
<dbReference type="PATRIC" id="fig|294.194.peg.696"/>
<dbReference type="Proteomes" id="UP000061348">
    <property type="component" value="Unassembled WGS sequence"/>
</dbReference>
<evidence type="ECO:0000313" key="1">
    <source>
        <dbReference type="EMBL" id="KWV89723.1"/>
    </source>
</evidence>